<proteinExistence type="predicted"/>
<dbReference type="EMBL" id="JPWH01000006">
    <property type="protein sequence ID" value="RCK51282.1"/>
    <property type="molecule type" value="Genomic_DNA"/>
</dbReference>
<comment type="caution">
    <text evidence="2">The sequence shown here is derived from an EMBL/GenBank/DDBJ whole genome shotgun (WGS) entry which is preliminary data.</text>
</comment>
<organism evidence="2 3">
    <name type="scientific">Thalassospira profundimaris</name>
    <dbReference type="NCBI Taxonomy" id="502049"/>
    <lineage>
        <taxon>Bacteria</taxon>
        <taxon>Pseudomonadati</taxon>
        <taxon>Pseudomonadota</taxon>
        <taxon>Alphaproteobacteria</taxon>
        <taxon>Rhodospirillales</taxon>
        <taxon>Thalassospiraceae</taxon>
        <taxon>Thalassospira</taxon>
    </lineage>
</organism>
<evidence type="ECO:0000313" key="3">
    <source>
        <dbReference type="Proteomes" id="UP000252517"/>
    </source>
</evidence>
<evidence type="ECO:0000313" key="2">
    <source>
        <dbReference type="EMBL" id="RCK51282.1"/>
    </source>
</evidence>
<reference evidence="2 3" key="1">
    <citation type="submission" date="2014-07" db="EMBL/GenBank/DDBJ databases">
        <title>Draft genome sequence of Thalassospira profundimaris S25-3-2.</title>
        <authorList>
            <person name="Lai Q."/>
            <person name="Shao Z."/>
        </authorList>
    </citation>
    <scope>NUCLEOTIDE SEQUENCE [LARGE SCALE GENOMIC DNA]</scope>
    <source>
        <strain evidence="2 3">S25-3-2</strain>
    </source>
</reference>
<evidence type="ECO:0000256" key="1">
    <source>
        <dbReference type="SAM" id="Phobius"/>
    </source>
</evidence>
<feature type="transmembrane region" description="Helical" evidence="1">
    <location>
        <begin position="38"/>
        <end position="58"/>
    </location>
</feature>
<gene>
    <name evidence="2" type="ORF">TH25_10015</name>
</gene>
<protein>
    <submittedName>
        <fullName evidence="2">Uncharacterized protein</fullName>
    </submittedName>
</protein>
<dbReference type="AlphaFoldDB" id="A0A367XF47"/>
<keyword evidence="1" id="KW-0472">Membrane</keyword>
<dbReference type="Proteomes" id="UP000252517">
    <property type="component" value="Unassembled WGS sequence"/>
</dbReference>
<feature type="transmembrane region" description="Helical" evidence="1">
    <location>
        <begin position="78"/>
        <end position="99"/>
    </location>
</feature>
<keyword evidence="1" id="KW-0812">Transmembrane</keyword>
<accession>A0A367XF47</accession>
<name>A0A367XF47_9PROT</name>
<keyword evidence="1" id="KW-1133">Transmembrane helix</keyword>
<sequence>MIGAYKMQTNSEDRVAGYPTTATTKTQHDADNHWLENLIKALAALFLLACLVMTIAVWPRHMPYGMGGQYGVMMYLPSLMFAVGGLVQWAFLMAIAYVLQYLRNIERNTAQAKAI</sequence>